<evidence type="ECO:0000313" key="4">
    <source>
        <dbReference type="Proteomes" id="UP001381174"/>
    </source>
</evidence>
<dbReference type="Proteomes" id="UP001381174">
    <property type="component" value="Unassembled WGS sequence"/>
</dbReference>
<feature type="region of interest" description="Disordered" evidence="1">
    <location>
        <begin position="1"/>
        <end position="21"/>
    </location>
</feature>
<name>A0ABU8JGW7_9GAMM</name>
<evidence type="ECO:0000259" key="2">
    <source>
        <dbReference type="Pfam" id="PF09791"/>
    </source>
</evidence>
<dbReference type="RefSeq" id="WP_336808969.1">
    <property type="nucleotide sequence ID" value="NZ_JBBBNY010000022.1"/>
</dbReference>
<evidence type="ECO:0000313" key="3">
    <source>
        <dbReference type="EMBL" id="MEI7038329.1"/>
    </source>
</evidence>
<evidence type="ECO:0000256" key="1">
    <source>
        <dbReference type="SAM" id="MobiDB-lite"/>
    </source>
</evidence>
<organism evidence="3 4">
    <name type="scientific">Fulvimonas yonginensis</name>
    <dbReference type="NCBI Taxonomy" id="1495200"/>
    <lineage>
        <taxon>Bacteria</taxon>
        <taxon>Pseudomonadati</taxon>
        <taxon>Pseudomonadota</taxon>
        <taxon>Gammaproteobacteria</taxon>
        <taxon>Lysobacterales</taxon>
        <taxon>Rhodanobacteraceae</taxon>
        <taxon>Fulvimonas</taxon>
    </lineage>
</organism>
<dbReference type="Pfam" id="PF09791">
    <property type="entry name" value="Oxidored-like"/>
    <property type="match status" value="1"/>
</dbReference>
<feature type="domain" description="Oxidoreductase-like" evidence="2">
    <location>
        <begin position="14"/>
        <end position="52"/>
    </location>
</feature>
<gene>
    <name evidence="3" type="ORF">WAT24_16375</name>
</gene>
<dbReference type="InterPro" id="IPR019180">
    <property type="entry name" value="Oxidoreductase-like_N"/>
</dbReference>
<reference evidence="3 4" key="1">
    <citation type="journal article" date="2014" name="Int. J. Syst. Evol. Microbiol.">
        <title>Fulvimonas yonginensis sp. nov., isolated from greenhouse soil, and emended description of the genus Fulvimonas.</title>
        <authorList>
            <person name="Ahn J.H."/>
            <person name="Kim S.J."/>
            <person name="Weon H.Y."/>
            <person name="Hong S.B."/>
            <person name="Seok S.J."/>
            <person name="Kwon S.W."/>
        </authorList>
    </citation>
    <scope>NUCLEOTIDE SEQUENCE [LARGE SCALE GENOMIC DNA]</scope>
    <source>
        <strain evidence="3 4">KACC 16952</strain>
    </source>
</reference>
<dbReference type="EMBL" id="JBBBNY010000022">
    <property type="protein sequence ID" value="MEI7038329.1"/>
    <property type="molecule type" value="Genomic_DNA"/>
</dbReference>
<sequence length="60" mass="6482">MAAPIPPADPDPRPEPPPAPDPVDCCGSGCTRCVFDLHDEAMARYEAALAAWRGRHPEAW</sequence>
<dbReference type="InterPro" id="IPR039251">
    <property type="entry name" value="OXLD1"/>
</dbReference>
<proteinExistence type="predicted"/>
<comment type="caution">
    <text evidence="3">The sequence shown here is derived from an EMBL/GenBank/DDBJ whole genome shotgun (WGS) entry which is preliminary data.</text>
</comment>
<dbReference type="PANTHER" id="PTHR21193:SF3">
    <property type="entry name" value="OXIDOREDUCTASE-LIKE DOMAIN-CONTAINING PROTEIN 1"/>
    <property type="match status" value="1"/>
</dbReference>
<accession>A0ABU8JGW7</accession>
<protein>
    <submittedName>
        <fullName evidence="3">Oxidoreductase-like domain-containing protein</fullName>
    </submittedName>
</protein>
<dbReference type="PANTHER" id="PTHR21193">
    <property type="entry name" value="OXIDOREDUCTASE-LIKE DOMAIN-CONTAINING PROTEIN 1"/>
    <property type="match status" value="1"/>
</dbReference>
<keyword evidence="4" id="KW-1185">Reference proteome</keyword>